<keyword evidence="2" id="KW-1185">Reference proteome</keyword>
<evidence type="ECO:0000313" key="2">
    <source>
        <dbReference type="Proteomes" id="UP000789595"/>
    </source>
</evidence>
<dbReference type="EMBL" id="CAKKNE010000003">
    <property type="protein sequence ID" value="CAH0371854.1"/>
    <property type="molecule type" value="Genomic_DNA"/>
</dbReference>
<name>A0A8J2SSB1_9STRA</name>
<feature type="non-terminal residue" evidence="1">
    <location>
        <position position="1"/>
    </location>
</feature>
<evidence type="ECO:0000313" key="1">
    <source>
        <dbReference type="EMBL" id="CAH0371854.1"/>
    </source>
</evidence>
<comment type="caution">
    <text evidence="1">The sequence shown here is derived from an EMBL/GenBank/DDBJ whole genome shotgun (WGS) entry which is preliminary data.</text>
</comment>
<organism evidence="1 2">
    <name type="scientific">Pelagomonas calceolata</name>
    <dbReference type="NCBI Taxonomy" id="35677"/>
    <lineage>
        <taxon>Eukaryota</taxon>
        <taxon>Sar</taxon>
        <taxon>Stramenopiles</taxon>
        <taxon>Ochrophyta</taxon>
        <taxon>Pelagophyceae</taxon>
        <taxon>Pelagomonadales</taxon>
        <taxon>Pelagomonadaceae</taxon>
        <taxon>Pelagomonas</taxon>
    </lineage>
</organism>
<reference evidence="1" key="1">
    <citation type="submission" date="2021-11" db="EMBL/GenBank/DDBJ databases">
        <authorList>
            <consortium name="Genoscope - CEA"/>
            <person name="William W."/>
        </authorList>
    </citation>
    <scope>NUCLEOTIDE SEQUENCE</scope>
</reference>
<gene>
    <name evidence="1" type="ORF">PECAL_3P18110</name>
</gene>
<dbReference type="AlphaFoldDB" id="A0A8J2SSB1"/>
<dbReference type="Proteomes" id="UP000789595">
    <property type="component" value="Unassembled WGS sequence"/>
</dbReference>
<sequence length="215" mass="24157">HDAQKLVLVDFAVAVPIRLVDHLLELLVRHVLAELLRDALQVPERDLARLVVVEEPEGLQDLLAAVLLAHLRRHHLEELREVDRAGPVLVDVRDHLLDLLLLRLEAQRAHRHLQLLGVDGARAVRVEEVERLANLLLLLLLRRAPRVVKAWRQRSRARGSRRTPIAVGAQTVAGTRGPGRSGRGTPRRTVSSNFFDFCFFDILPVETGSYGASFV</sequence>
<protein>
    <submittedName>
        <fullName evidence="1">Uncharacterized protein</fullName>
    </submittedName>
</protein>
<proteinExistence type="predicted"/>
<accession>A0A8J2SSB1</accession>